<dbReference type="AlphaFoldDB" id="A0A4Z2JHK4"/>
<reference evidence="1 2" key="1">
    <citation type="submission" date="2019-03" db="EMBL/GenBank/DDBJ databases">
        <title>First draft genome of Liparis tanakae, snailfish: a comprehensive survey of snailfish specific genes.</title>
        <authorList>
            <person name="Kim W."/>
            <person name="Song I."/>
            <person name="Jeong J.-H."/>
            <person name="Kim D."/>
            <person name="Kim S."/>
            <person name="Ryu S."/>
            <person name="Song J.Y."/>
            <person name="Lee S.K."/>
        </authorList>
    </citation>
    <scope>NUCLEOTIDE SEQUENCE [LARGE SCALE GENOMIC DNA]</scope>
    <source>
        <tissue evidence="1">Muscle</tissue>
    </source>
</reference>
<dbReference type="Proteomes" id="UP000314294">
    <property type="component" value="Unassembled WGS sequence"/>
</dbReference>
<evidence type="ECO:0000313" key="2">
    <source>
        <dbReference type="Proteomes" id="UP000314294"/>
    </source>
</evidence>
<keyword evidence="2" id="KW-1185">Reference proteome</keyword>
<organism evidence="1 2">
    <name type="scientific">Liparis tanakae</name>
    <name type="common">Tanaka's snailfish</name>
    <dbReference type="NCBI Taxonomy" id="230148"/>
    <lineage>
        <taxon>Eukaryota</taxon>
        <taxon>Metazoa</taxon>
        <taxon>Chordata</taxon>
        <taxon>Craniata</taxon>
        <taxon>Vertebrata</taxon>
        <taxon>Euteleostomi</taxon>
        <taxon>Actinopterygii</taxon>
        <taxon>Neopterygii</taxon>
        <taxon>Teleostei</taxon>
        <taxon>Neoteleostei</taxon>
        <taxon>Acanthomorphata</taxon>
        <taxon>Eupercaria</taxon>
        <taxon>Perciformes</taxon>
        <taxon>Cottioidei</taxon>
        <taxon>Cottales</taxon>
        <taxon>Liparidae</taxon>
        <taxon>Liparis</taxon>
    </lineage>
</organism>
<dbReference type="EMBL" id="SRLO01000002">
    <property type="protein sequence ID" value="TNN89391.1"/>
    <property type="molecule type" value="Genomic_DNA"/>
</dbReference>
<proteinExistence type="predicted"/>
<accession>A0A4Z2JHK4</accession>
<sequence>MQTRASSAVPRSAVVRRAAMSSLASENSPSSIPSPTYQWTKARLAYIRSNLWSNRAQASAIAVVFLSMHTALWTLARSPPGTTHDVDDLLADGVVSTGVVVGSILLTSDQLLRVEQLAIHKHGSGDVLSGSSLTEEGVVGIVSSSGGLSAGHLSVRLDPMFQTVKFPAGISNLDPGLTDVHRDALALEENNNLLPVARGRHQCPHRSRPRGRVDLCRACLVSNDRLLLINGLEPILPGSECNTNRMH</sequence>
<evidence type="ECO:0000313" key="1">
    <source>
        <dbReference type="EMBL" id="TNN89391.1"/>
    </source>
</evidence>
<protein>
    <submittedName>
        <fullName evidence="1">Uncharacterized protein</fullName>
    </submittedName>
</protein>
<dbReference type="OrthoDB" id="69641at2759"/>
<comment type="caution">
    <text evidence="1">The sequence shown here is derived from an EMBL/GenBank/DDBJ whole genome shotgun (WGS) entry which is preliminary data.</text>
</comment>
<name>A0A4Z2JHK4_9TELE</name>
<gene>
    <name evidence="1" type="ORF">EYF80_000679</name>
</gene>